<dbReference type="Proteomes" id="UP001597387">
    <property type="component" value="Unassembled WGS sequence"/>
</dbReference>
<organism evidence="7 8">
    <name type="scientific">Paradesertivirga mongoliensis</name>
    <dbReference type="NCBI Taxonomy" id="2100740"/>
    <lineage>
        <taxon>Bacteria</taxon>
        <taxon>Pseudomonadati</taxon>
        <taxon>Bacteroidota</taxon>
        <taxon>Sphingobacteriia</taxon>
        <taxon>Sphingobacteriales</taxon>
        <taxon>Sphingobacteriaceae</taxon>
        <taxon>Paradesertivirga</taxon>
    </lineage>
</organism>
<reference evidence="8" key="1">
    <citation type="journal article" date="2019" name="Int. J. Syst. Evol. Microbiol.">
        <title>The Global Catalogue of Microorganisms (GCM) 10K type strain sequencing project: providing services to taxonomists for standard genome sequencing and annotation.</title>
        <authorList>
            <consortium name="The Broad Institute Genomics Platform"/>
            <consortium name="The Broad Institute Genome Sequencing Center for Infectious Disease"/>
            <person name="Wu L."/>
            <person name="Ma J."/>
        </authorList>
    </citation>
    <scope>NUCLEOTIDE SEQUENCE [LARGE SCALE GENOMIC DNA]</scope>
    <source>
        <strain evidence="8">KCTC 42217</strain>
    </source>
</reference>
<evidence type="ECO:0000256" key="1">
    <source>
        <dbReference type="ARBA" id="ARBA00004442"/>
    </source>
</evidence>
<dbReference type="SUPFAM" id="SSF56935">
    <property type="entry name" value="Porins"/>
    <property type="match status" value="1"/>
</dbReference>
<dbReference type="InterPro" id="IPR037066">
    <property type="entry name" value="Plug_dom_sf"/>
</dbReference>
<evidence type="ECO:0000256" key="3">
    <source>
        <dbReference type="ARBA" id="ARBA00023237"/>
    </source>
</evidence>
<dbReference type="SUPFAM" id="SSF49464">
    <property type="entry name" value="Carboxypeptidase regulatory domain-like"/>
    <property type="match status" value="1"/>
</dbReference>
<dbReference type="PANTHER" id="PTHR40980">
    <property type="entry name" value="PLUG DOMAIN-CONTAINING PROTEIN"/>
    <property type="match status" value="1"/>
</dbReference>
<accession>A0ABW4ZQX1</accession>
<dbReference type="InterPro" id="IPR008969">
    <property type="entry name" value="CarboxyPept-like_regulatory"/>
</dbReference>
<evidence type="ECO:0000259" key="5">
    <source>
        <dbReference type="Pfam" id="PF07715"/>
    </source>
</evidence>
<keyword evidence="3" id="KW-0998">Cell outer membrane</keyword>
<comment type="caution">
    <text evidence="7">The sequence shown here is derived from an EMBL/GenBank/DDBJ whole genome shotgun (WGS) entry which is preliminary data.</text>
</comment>
<evidence type="ECO:0000313" key="7">
    <source>
        <dbReference type="EMBL" id="MFD2164330.1"/>
    </source>
</evidence>
<dbReference type="Gene3D" id="2.40.170.20">
    <property type="entry name" value="TonB-dependent receptor, beta-barrel domain"/>
    <property type="match status" value="1"/>
</dbReference>
<feature type="chain" id="PRO_5046401161" evidence="4">
    <location>
        <begin position="24"/>
        <end position="808"/>
    </location>
</feature>
<dbReference type="Pfam" id="PF14905">
    <property type="entry name" value="OMP_b-brl_3"/>
    <property type="match status" value="1"/>
</dbReference>
<feature type="domain" description="TonB-dependent receptor plug" evidence="5">
    <location>
        <begin position="148"/>
        <end position="225"/>
    </location>
</feature>
<dbReference type="EMBL" id="JBHUHZ010000003">
    <property type="protein sequence ID" value="MFD2164330.1"/>
    <property type="molecule type" value="Genomic_DNA"/>
</dbReference>
<dbReference type="Pfam" id="PF07715">
    <property type="entry name" value="Plug"/>
    <property type="match status" value="1"/>
</dbReference>
<dbReference type="PANTHER" id="PTHR40980:SF4">
    <property type="entry name" value="TONB-DEPENDENT RECEPTOR-LIKE BETA-BARREL DOMAIN-CONTAINING PROTEIN"/>
    <property type="match status" value="1"/>
</dbReference>
<name>A0ABW4ZQX1_9SPHI</name>
<evidence type="ECO:0000313" key="8">
    <source>
        <dbReference type="Proteomes" id="UP001597387"/>
    </source>
</evidence>
<evidence type="ECO:0000256" key="2">
    <source>
        <dbReference type="ARBA" id="ARBA00023136"/>
    </source>
</evidence>
<sequence>MKNILLPALCVIIMLASANNTQAQNKSISGKVTDEKRAAAEFVTVALLKARDSALLKTSLTDALGIYKFDISDTVDLLISVTAVGYEKAFSKPISKSSGNTVEVPVIALQRASKSLKEVTVTIKKPFVERRADKLIVNVEGSAVAEGNTALEVLRKAPGVSLDKDDNISMNGKNSVLVMIDGKPTYMSNADLANMLRAMQSTQIETIELITNPSAKYDAAGNGGIINIKTKRDKSMGVNGSINLGSGYGRTSKYNGSTNLNFRKGKINLFGNYNYSNRGSKSDFELNRKVTAAGIITNFEQNNVWNARRNNNGYKAGIDLFLNKNTTIGVLVNGYNNSADEKTASGTSIFNQVSAVDSAINVAGRNKQHYANNAYNLNFKTTLDTSGRELTIDADYSKYNGELNEFRDSYYLNFSNSPPVEFINNLAPAEIEILSGKLDYTHPLSKSLKLEAGWKSSWVTTDNNLRFSTLTGSTWNPDKNRSNHFIYKENINAAYLNLNKTYKNTSLQMGLRAEHTNSNGNSVTISKEVKRDYIEFFPSISLSQKLGKDHQLGASYSRRIDRPGYDKLNPFIFLLDKYTFEQGNPLLNPQFTNSSQISYTYKGSTTATLSYSKTRNVMTQVTEQNDATKETFVMERNLDNQTVYSLNIYAPIKLAKWWNLNSNTQVFNMGFTADVLGERLKASQTVFQVNVDNQITITKTLGAELSSWYMSPLQYGIFKIRNSPYVNAGLKKSFENNKLSLKLNLNDIFNSMRNRGSTNFANMDFNFNNKWESRVLNFSLSYRFGSKDIKPERRRSTGLESEANRMKN</sequence>
<comment type="subcellular location">
    <subcellularLocation>
        <location evidence="1">Cell outer membrane</location>
    </subcellularLocation>
</comment>
<feature type="signal peptide" evidence="4">
    <location>
        <begin position="1"/>
        <end position="23"/>
    </location>
</feature>
<dbReference type="RefSeq" id="WP_255904096.1">
    <property type="nucleotide sequence ID" value="NZ_JAFMZO010000004.1"/>
</dbReference>
<dbReference type="InterPro" id="IPR012910">
    <property type="entry name" value="Plug_dom"/>
</dbReference>
<dbReference type="InterPro" id="IPR041700">
    <property type="entry name" value="OMP_b-brl_3"/>
</dbReference>
<protein>
    <submittedName>
        <fullName evidence="7">Outer membrane beta-barrel protein</fullName>
    </submittedName>
</protein>
<gene>
    <name evidence="7" type="ORF">ACFSJU_18115</name>
</gene>
<keyword evidence="2" id="KW-0472">Membrane</keyword>
<keyword evidence="8" id="KW-1185">Reference proteome</keyword>
<dbReference type="Gene3D" id="2.170.130.10">
    <property type="entry name" value="TonB-dependent receptor, plug domain"/>
    <property type="match status" value="1"/>
</dbReference>
<proteinExistence type="predicted"/>
<feature type="domain" description="Outer membrane protein beta-barrel" evidence="6">
    <location>
        <begin position="382"/>
        <end position="782"/>
    </location>
</feature>
<evidence type="ECO:0000256" key="4">
    <source>
        <dbReference type="SAM" id="SignalP"/>
    </source>
</evidence>
<keyword evidence="4" id="KW-0732">Signal</keyword>
<evidence type="ECO:0000259" key="6">
    <source>
        <dbReference type="Pfam" id="PF14905"/>
    </source>
</evidence>
<dbReference type="InterPro" id="IPR036942">
    <property type="entry name" value="Beta-barrel_TonB_sf"/>
</dbReference>